<dbReference type="NCBIfam" id="NF045532">
    <property type="entry name" value="T4SS_lpg0008"/>
    <property type="match status" value="1"/>
</dbReference>
<organism evidence="1 2">
    <name type="scientific">Legionella antarctica</name>
    <dbReference type="NCBI Taxonomy" id="2708020"/>
    <lineage>
        <taxon>Bacteria</taxon>
        <taxon>Pseudomonadati</taxon>
        <taxon>Pseudomonadota</taxon>
        <taxon>Gammaproteobacteria</taxon>
        <taxon>Legionellales</taxon>
        <taxon>Legionellaceae</taxon>
        <taxon>Legionella</taxon>
    </lineage>
</organism>
<accession>A0A6F8SZW9</accession>
<reference evidence="1" key="1">
    <citation type="journal article" date="2020" name="Microbiol. Resour. Announc.">
        <title>Complete Genome Sequence of Novel Psychrotolerant Legionella Strain TUM19329, Isolated from Antarctic Lake Sediment.</title>
        <authorList>
            <person name="Shimada S."/>
            <person name="Nakai R."/>
            <person name="Aoki K."/>
            <person name="Shimoeda N."/>
            <person name="Ohno G."/>
            <person name="Miyazaki Y."/>
            <person name="Kudoh S."/>
            <person name="Imura S."/>
            <person name="Watanabe K."/>
            <person name="Ishii Y."/>
            <person name="Tateda K."/>
        </authorList>
    </citation>
    <scope>NUCLEOTIDE SEQUENCE [LARGE SCALE GENOMIC DNA]</scope>
    <source>
        <strain evidence="1">TUM19329</strain>
    </source>
</reference>
<dbReference type="EMBL" id="AP022839">
    <property type="protein sequence ID" value="BCA93974.1"/>
    <property type="molecule type" value="Genomic_DNA"/>
</dbReference>
<dbReference type="KEGG" id="lant:TUM19329_03350"/>
<sequence length="335" mass="37971">MTFTFEQIKQLENPYQELGTSDALAEHREELNKLSTKEKQNLASRMILACPQEELDNFGLAINSLKSETEDESFHTVISHAHEVKKRVLELLDPTQQCPYELLTNEEVNDELFTPFKDLALKILEKNESAIAVRLALTTPTHSRSQLAHHINNTFDHSELATKTANAFIVNREIERFLLGDKPELFFSSPEFNVDLCLEFTTLCSSLLKGHEQSIGEKLAQLDAKTRHDISRHLEMMCPKACDQQNPFRFIAQAMAANQEKEEEKQKQEIAVQTVKPIEVVTATSNPNGMFSSQLRARKNGPETALASSFKYESDSESNLEQDSWFSNCCGLFKG</sequence>
<evidence type="ECO:0000313" key="1">
    <source>
        <dbReference type="EMBL" id="BCA93974.1"/>
    </source>
</evidence>
<keyword evidence="2" id="KW-1185">Reference proteome</keyword>
<dbReference type="RefSeq" id="WP_173235915.1">
    <property type="nucleotide sequence ID" value="NZ_AP022839.1"/>
</dbReference>
<proteinExistence type="predicted"/>
<gene>
    <name evidence="1" type="ORF">TUM19329_03350</name>
</gene>
<protein>
    <submittedName>
        <fullName evidence="1">Uncharacterized protein</fullName>
    </submittedName>
</protein>
<evidence type="ECO:0000313" key="2">
    <source>
        <dbReference type="Proteomes" id="UP000502894"/>
    </source>
</evidence>
<dbReference type="Proteomes" id="UP000502894">
    <property type="component" value="Chromosome"/>
</dbReference>
<name>A0A6F8SZW9_9GAMM</name>
<dbReference type="AlphaFoldDB" id="A0A6F8SZW9"/>